<sequence length="103" mass="11786">MAKLITLKRAAEEIKRLQEYISLVESYEADTIDMLLIKEYAKTNSLKEAVSILNTRGYTHTIDGEPIDQQYAVSVIKGKTTDELHKILKSGYLLKTRKNRNRG</sequence>
<comment type="caution">
    <text evidence="1">The sequence shown here is derived from an EMBL/GenBank/DDBJ whole genome shotgun (WGS) entry which is preliminary data.</text>
</comment>
<evidence type="ECO:0000313" key="3">
    <source>
        <dbReference type="Proteomes" id="UP000234951"/>
    </source>
</evidence>
<protein>
    <submittedName>
        <fullName evidence="1">Uncharacterized protein</fullName>
    </submittedName>
</protein>
<accession>A0A2N5GK71</accession>
<evidence type="ECO:0000313" key="2">
    <source>
        <dbReference type="EMBL" id="PLR94989.1"/>
    </source>
</evidence>
<dbReference type="Proteomes" id="UP000234951">
    <property type="component" value="Unassembled WGS sequence"/>
</dbReference>
<dbReference type="AlphaFoldDB" id="A0A2N5GK71"/>
<dbReference type="RefSeq" id="WP_101577968.1">
    <property type="nucleotide sequence ID" value="NZ_PGVA01000029.1"/>
</dbReference>
<reference evidence="2 4" key="2">
    <citation type="submission" date="2017-12" db="EMBL/GenBank/DDBJ databases">
        <title>Comparative Functional Genomics of Dry Heat Resistant strains isolated from the Viking Spacecraft.</title>
        <authorList>
            <person name="Seuylemezian A."/>
            <person name="Cooper K."/>
            <person name="Vaishampayan P."/>
        </authorList>
    </citation>
    <scope>NUCLEOTIDE SEQUENCE [LARGE SCALE GENOMIC DNA]</scope>
    <source>
        <strain evidence="2 4">ATCC 29669</strain>
    </source>
</reference>
<dbReference type="EMBL" id="PGVD01000043">
    <property type="protein sequence ID" value="PLR94989.1"/>
    <property type="molecule type" value="Genomic_DNA"/>
</dbReference>
<proteinExistence type="predicted"/>
<evidence type="ECO:0000313" key="4">
    <source>
        <dbReference type="Proteomes" id="UP000235114"/>
    </source>
</evidence>
<gene>
    <name evidence="1" type="ORF">CU635_13835</name>
    <name evidence="2" type="ORF">CVD25_15310</name>
</gene>
<organism evidence="1 3">
    <name type="scientific">Bacillus canaveralius</name>
    <dbReference type="NCBI Taxonomy" id="1403243"/>
    <lineage>
        <taxon>Bacteria</taxon>
        <taxon>Bacillati</taxon>
        <taxon>Bacillota</taxon>
        <taxon>Bacilli</taxon>
        <taxon>Bacillales</taxon>
        <taxon>Bacillaceae</taxon>
        <taxon>Bacillus</taxon>
    </lineage>
</organism>
<dbReference type="Proteomes" id="UP000235114">
    <property type="component" value="Unassembled WGS sequence"/>
</dbReference>
<dbReference type="EMBL" id="PGVA01000029">
    <property type="protein sequence ID" value="PLR81835.1"/>
    <property type="molecule type" value="Genomic_DNA"/>
</dbReference>
<keyword evidence="4" id="KW-1185">Reference proteome</keyword>
<evidence type="ECO:0000313" key="1">
    <source>
        <dbReference type="EMBL" id="PLR81835.1"/>
    </source>
</evidence>
<dbReference type="OrthoDB" id="2428825at2"/>
<reference evidence="1 3" key="1">
    <citation type="submission" date="2017-11" db="EMBL/GenBank/DDBJ databases">
        <title>Comparitive Functional Genomics of Dry Heat Resistant strains isolated from the Viking Spacecraft.</title>
        <authorList>
            <person name="Seuylemezian A."/>
            <person name="Cooper K."/>
            <person name="Vaishampayan P."/>
        </authorList>
    </citation>
    <scope>NUCLEOTIDE SEQUENCE [LARGE SCALE GENOMIC DNA]</scope>
    <source>
        <strain evidence="1 3">M4.6</strain>
    </source>
</reference>
<name>A0A2N5GK71_9BACI</name>